<dbReference type="FunFam" id="2.80.10.50:FF:000008">
    <property type="entry name" value="Fascin"/>
    <property type="match status" value="1"/>
</dbReference>
<dbReference type="OrthoDB" id="10259868at2759"/>
<dbReference type="Pfam" id="PF06268">
    <property type="entry name" value="Fascin"/>
    <property type="match status" value="4"/>
</dbReference>
<dbReference type="PANTHER" id="PTHR10551">
    <property type="entry name" value="FASCIN"/>
    <property type="match status" value="1"/>
</dbReference>
<dbReference type="InterPro" id="IPR022768">
    <property type="entry name" value="Fascin-like_dom"/>
</dbReference>
<reference evidence="7" key="1">
    <citation type="submission" date="2020-08" db="EMBL/GenBank/DDBJ databases">
        <title>Multicomponent nature underlies the extraordinary mechanical properties of spider dragline silk.</title>
        <authorList>
            <person name="Kono N."/>
            <person name="Nakamura H."/>
            <person name="Mori M."/>
            <person name="Yoshida Y."/>
            <person name="Ohtoshi R."/>
            <person name="Malay A.D."/>
            <person name="Moran D.A.P."/>
            <person name="Tomita M."/>
            <person name="Numata K."/>
            <person name="Arakawa K."/>
        </authorList>
    </citation>
    <scope>NUCLEOTIDE SEQUENCE</scope>
</reference>
<dbReference type="FunFam" id="2.80.10.50:FF:000015">
    <property type="entry name" value="Fascin"/>
    <property type="match status" value="1"/>
</dbReference>
<evidence type="ECO:0000256" key="1">
    <source>
        <dbReference type="ARBA" id="ARBA00004245"/>
    </source>
</evidence>
<dbReference type="SUPFAM" id="SSF50405">
    <property type="entry name" value="Actin-crosslinking proteins"/>
    <property type="match status" value="4"/>
</dbReference>
<dbReference type="AlphaFoldDB" id="A0A8X6QPL9"/>
<feature type="domain" description="Fascin-like" evidence="6">
    <location>
        <begin position="440"/>
        <end position="532"/>
    </location>
</feature>
<dbReference type="GO" id="GO:0005737">
    <property type="term" value="C:cytoplasm"/>
    <property type="evidence" value="ECO:0007669"/>
    <property type="project" value="TreeGrafter"/>
</dbReference>
<comment type="caution">
    <text evidence="7">The sequence shown here is derived from an EMBL/GenBank/DDBJ whole genome shotgun (WGS) entry which is preliminary data.</text>
</comment>
<dbReference type="CDD" id="cd23351">
    <property type="entry name" value="beta-trefoil_singed_rpt2"/>
    <property type="match status" value="1"/>
</dbReference>
<feature type="domain" description="Fascin-like" evidence="6">
    <location>
        <begin position="60"/>
        <end position="173"/>
    </location>
</feature>
<evidence type="ECO:0000256" key="5">
    <source>
        <dbReference type="ARBA" id="ARBA00023212"/>
    </source>
</evidence>
<protein>
    <submittedName>
        <fullName evidence="7">Protein singed</fullName>
    </submittedName>
</protein>
<keyword evidence="3" id="KW-0963">Cytoplasm</keyword>
<dbReference type="InterPro" id="IPR024703">
    <property type="entry name" value="Fascin_metazoans"/>
</dbReference>
<name>A0A8X6QPL9_NEPPI</name>
<dbReference type="FunFam" id="2.80.10.50:FF:000010">
    <property type="entry name" value="Fascin"/>
    <property type="match status" value="1"/>
</dbReference>
<evidence type="ECO:0000313" key="8">
    <source>
        <dbReference type="Proteomes" id="UP000887013"/>
    </source>
</evidence>
<evidence type="ECO:0000313" key="7">
    <source>
        <dbReference type="EMBL" id="GFU30034.1"/>
    </source>
</evidence>
<dbReference type="GO" id="GO:0007163">
    <property type="term" value="P:establishment or maintenance of cell polarity"/>
    <property type="evidence" value="ECO:0007669"/>
    <property type="project" value="TreeGrafter"/>
</dbReference>
<evidence type="ECO:0000256" key="2">
    <source>
        <dbReference type="ARBA" id="ARBA00007415"/>
    </source>
</evidence>
<accession>A0A8X6QPL9</accession>
<sequence>MRIERNASLILANVWRPRKDARIDRLCTSLKNETMSLSNGTTTDSNGLKWTVGLLNRKYKYLTAETFGCKVNANGVALKKKQLWSLEPYTGGESEEETVCLKSHLGKYLAVDQFGNVTCDSEELEAFAKFKVVVNEDGRWALINVTRGYFLGASDDKLICSAKAPGEAELWTVHLAARPQVNLRSVGRRRYARLSADQDEIQVDANTPWGEDALFTLEFRDGRYAVHACNGRYLKADGKLTDQCECLFGLEFHGGYLALRDPQGRYISSIGSKAVLRTRSQTVTKDELFSLEDSVPQAAFAGFNGKYVSVKQGVDVTANQDEISDHETFQLEYNEKSKSWHIRTMQDKYWSLDSSGGIQANASKGPSSGLFTLEWLPEGSMAFKANNGKYVAAKKSGHLYANSDKVDDMEKFYFYLINRHTLVLKCEQGFVGYKSAASPKLECNKASYESIFIERDEKGVCFFKGNNGKYWHTNGDGTISVDSDNSQGFYIELREPSKLCIKTKEGNYIMAEKNGLFKVGGTDPATATTWEY</sequence>
<dbReference type="PIRSF" id="PIRSF005682">
    <property type="entry name" value="Fascin"/>
    <property type="match status" value="1"/>
</dbReference>
<keyword evidence="4" id="KW-0009">Actin-binding</keyword>
<feature type="domain" description="Fascin-like" evidence="6">
    <location>
        <begin position="182"/>
        <end position="291"/>
    </location>
</feature>
<dbReference type="InterPro" id="IPR010431">
    <property type="entry name" value="Fascin"/>
</dbReference>
<dbReference type="InterPro" id="IPR008999">
    <property type="entry name" value="Actin-crosslinking"/>
</dbReference>
<evidence type="ECO:0000256" key="3">
    <source>
        <dbReference type="ARBA" id="ARBA00022490"/>
    </source>
</evidence>
<organism evidence="7 8">
    <name type="scientific">Nephila pilipes</name>
    <name type="common">Giant wood spider</name>
    <name type="synonym">Nephila maculata</name>
    <dbReference type="NCBI Taxonomy" id="299642"/>
    <lineage>
        <taxon>Eukaryota</taxon>
        <taxon>Metazoa</taxon>
        <taxon>Ecdysozoa</taxon>
        <taxon>Arthropoda</taxon>
        <taxon>Chelicerata</taxon>
        <taxon>Arachnida</taxon>
        <taxon>Araneae</taxon>
        <taxon>Araneomorphae</taxon>
        <taxon>Entelegynae</taxon>
        <taxon>Araneoidea</taxon>
        <taxon>Nephilidae</taxon>
        <taxon>Nephila</taxon>
    </lineage>
</organism>
<feature type="domain" description="Fascin-like" evidence="6">
    <location>
        <begin position="304"/>
        <end position="412"/>
    </location>
</feature>
<dbReference type="Proteomes" id="UP000887013">
    <property type="component" value="Unassembled WGS sequence"/>
</dbReference>
<keyword evidence="8" id="KW-1185">Reference proteome</keyword>
<proteinExistence type="inferred from homology"/>
<dbReference type="GO" id="GO:0016477">
    <property type="term" value="P:cell migration"/>
    <property type="evidence" value="ECO:0007669"/>
    <property type="project" value="TreeGrafter"/>
</dbReference>
<comment type="subcellular location">
    <subcellularLocation>
        <location evidence="1">Cytoplasm</location>
        <location evidence="1">Cytoskeleton</location>
    </subcellularLocation>
</comment>
<dbReference type="PANTHER" id="PTHR10551:SF9">
    <property type="entry name" value="FASCIN-2"/>
    <property type="match status" value="1"/>
</dbReference>
<evidence type="ECO:0000256" key="4">
    <source>
        <dbReference type="ARBA" id="ARBA00023203"/>
    </source>
</evidence>
<dbReference type="GO" id="GO:0015629">
    <property type="term" value="C:actin cytoskeleton"/>
    <property type="evidence" value="ECO:0007669"/>
    <property type="project" value="TreeGrafter"/>
</dbReference>
<dbReference type="GO" id="GO:0030674">
    <property type="term" value="F:protein-macromolecule adaptor activity"/>
    <property type="evidence" value="ECO:0007669"/>
    <property type="project" value="InterPro"/>
</dbReference>
<evidence type="ECO:0000259" key="6">
    <source>
        <dbReference type="Pfam" id="PF06268"/>
    </source>
</evidence>
<dbReference type="Gene3D" id="2.80.10.50">
    <property type="match status" value="4"/>
</dbReference>
<dbReference type="GO" id="GO:0051017">
    <property type="term" value="P:actin filament bundle assembly"/>
    <property type="evidence" value="ECO:0007669"/>
    <property type="project" value="TreeGrafter"/>
</dbReference>
<dbReference type="GO" id="GO:0051015">
    <property type="term" value="F:actin filament binding"/>
    <property type="evidence" value="ECO:0007669"/>
    <property type="project" value="InterPro"/>
</dbReference>
<gene>
    <name evidence="7" type="primary">sn</name>
    <name evidence="7" type="ORF">NPIL_514571</name>
</gene>
<keyword evidence="5" id="KW-0206">Cytoskeleton</keyword>
<dbReference type="FunFam" id="2.80.10.50:FF:000064">
    <property type="entry name" value="Fascin"/>
    <property type="match status" value="1"/>
</dbReference>
<comment type="similarity">
    <text evidence="2">Belongs to the fascin family.</text>
</comment>
<dbReference type="EMBL" id="BMAW01033385">
    <property type="protein sequence ID" value="GFU30034.1"/>
    <property type="molecule type" value="Genomic_DNA"/>
</dbReference>